<protein>
    <submittedName>
        <fullName evidence="1">Uncharacterized protein</fullName>
    </submittedName>
</protein>
<dbReference type="Proteomes" id="UP000075882">
    <property type="component" value="Unassembled WGS sequence"/>
</dbReference>
<sequence length="165" mass="18114">MQVPLAQRNWAILHLPPPPLLPLPAPFEALPLLLLLLPPFPLPAVAWREARAAAIDADERDAMAVEPVERSRPPGRCPRASVAFEPTGGSWITSVAFRLAGSSPRRFCTIGHSKRHAETLYSSRGKHTRHNKTATAPFCTATGSGVYTGWKQSNWDDLIPFGLNY</sequence>
<proteinExistence type="predicted"/>
<accession>A0A8W7PA69</accession>
<dbReference type="AlphaFoldDB" id="A0A8W7PA69"/>
<reference evidence="1" key="1">
    <citation type="submission" date="2022-08" db="UniProtKB">
        <authorList>
            <consortium name="EnsemblMetazoa"/>
        </authorList>
    </citation>
    <scope>IDENTIFICATION</scope>
</reference>
<dbReference type="EnsemblMetazoa" id="ACOM027613-RA">
    <property type="protein sequence ID" value="ACOM027613-PA.1"/>
    <property type="gene ID" value="ACOM027613"/>
</dbReference>
<organism evidence="1">
    <name type="scientific">Anopheles coluzzii</name>
    <name type="common">African malaria mosquito</name>
    <dbReference type="NCBI Taxonomy" id="1518534"/>
    <lineage>
        <taxon>Eukaryota</taxon>
        <taxon>Metazoa</taxon>
        <taxon>Ecdysozoa</taxon>
        <taxon>Arthropoda</taxon>
        <taxon>Hexapoda</taxon>
        <taxon>Insecta</taxon>
        <taxon>Pterygota</taxon>
        <taxon>Neoptera</taxon>
        <taxon>Endopterygota</taxon>
        <taxon>Diptera</taxon>
        <taxon>Nematocera</taxon>
        <taxon>Culicoidea</taxon>
        <taxon>Culicidae</taxon>
        <taxon>Anophelinae</taxon>
        <taxon>Anopheles</taxon>
    </lineage>
</organism>
<evidence type="ECO:0000313" key="1">
    <source>
        <dbReference type="EnsemblMetazoa" id="ACOM027613-PA.1"/>
    </source>
</evidence>
<name>A0A8W7PA69_ANOCL</name>